<feature type="transmembrane region" description="Helical" evidence="11">
    <location>
        <begin position="76"/>
        <end position="98"/>
    </location>
</feature>
<evidence type="ECO:0000256" key="11">
    <source>
        <dbReference type="SAM" id="Phobius"/>
    </source>
</evidence>
<dbReference type="InterPro" id="IPR003675">
    <property type="entry name" value="Rce1/LyrA-like_dom"/>
</dbReference>
<organism evidence="13 14">
    <name type="scientific">Protea cynaroides</name>
    <dbReference type="NCBI Taxonomy" id="273540"/>
    <lineage>
        <taxon>Eukaryota</taxon>
        <taxon>Viridiplantae</taxon>
        <taxon>Streptophyta</taxon>
        <taxon>Embryophyta</taxon>
        <taxon>Tracheophyta</taxon>
        <taxon>Spermatophyta</taxon>
        <taxon>Magnoliopsida</taxon>
        <taxon>Proteales</taxon>
        <taxon>Proteaceae</taxon>
        <taxon>Protea</taxon>
    </lineage>
</organism>
<evidence type="ECO:0000256" key="5">
    <source>
        <dbReference type="ARBA" id="ARBA00022801"/>
    </source>
</evidence>
<dbReference type="SUPFAM" id="SSF53187">
    <property type="entry name" value="Zn-dependent exopeptidases"/>
    <property type="match status" value="1"/>
</dbReference>
<proteinExistence type="inferred from homology"/>
<evidence type="ECO:0000313" key="14">
    <source>
        <dbReference type="Proteomes" id="UP001141806"/>
    </source>
</evidence>
<comment type="caution">
    <text evidence="13">The sequence shown here is derived from an EMBL/GenBank/DDBJ whole genome shotgun (WGS) entry which is preliminary data.</text>
</comment>
<evidence type="ECO:0000256" key="8">
    <source>
        <dbReference type="ARBA" id="ARBA00023136"/>
    </source>
</evidence>
<evidence type="ECO:0000313" key="13">
    <source>
        <dbReference type="EMBL" id="KAJ4970736.1"/>
    </source>
</evidence>
<reference evidence="13" key="1">
    <citation type="journal article" date="2023" name="Plant J.">
        <title>The genome of the king protea, Protea cynaroides.</title>
        <authorList>
            <person name="Chang J."/>
            <person name="Duong T.A."/>
            <person name="Schoeman C."/>
            <person name="Ma X."/>
            <person name="Roodt D."/>
            <person name="Barker N."/>
            <person name="Li Z."/>
            <person name="Van de Peer Y."/>
            <person name="Mizrachi E."/>
        </authorList>
    </citation>
    <scope>NUCLEOTIDE SEQUENCE</scope>
    <source>
        <tissue evidence="13">Young leaves</tissue>
    </source>
</reference>
<dbReference type="Pfam" id="PF02127">
    <property type="entry name" value="Peptidase_M18"/>
    <property type="match status" value="1"/>
</dbReference>
<comment type="similarity">
    <text evidence="2">Belongs to the peptidase U48 family.</text>
</comment>
<feature type="transmembrane region" description="Helical" evidence="11">
    <location>
        <begin position="118"/>
        <end position="139"/>
    </location>
</feature>
<evidence type="ECO:0000256" key="7">
    <source>
        <dbReference type="ARBA" id="ARBA00022989"/>
    </source>
</evidence>
<evidence type="ECO:0000256" key="3">
    <source>
        <dbReference type="ARBA" id="ARBA00022670"/>
    </source>
</evidence>
<dbReference type="GO" id="GO:0008270">
    <property type="term" value="F:zinc ion binding"/>
    <property type="evidence" value="ECO:0007669"/>
    <property type="project" value="InterPro"/>
</dbReference>
<sequence length="468" mass="52577">MFRFSFNSLDWVPVVFVDKSHLEGLPVFPSADMEEYVPKSVAVLACTSMTVFYVAILYAPTLILRLPHPTSLNSFLIRRFVCAGISSIVSIFFCALILPMRRLEVSSILAVYGFRVDHLWHAVIFPISLTSLIYTGSLVSKFMSLLSSWNQYEVCGEGFLSEYTKIAFQRFLERMSAMASDVKAWRNYLVAPLTEELVFRACMIPLLLCGGFGTYKVILLSPIFFSLAHLNHFLELYCHQKYTFIKASMIVGLQLGYTVIFGCYASFLFMRTGHLLAAIVTHVFCNMMGLPVFSARNKGLTSIAFVSSNVAGSQSIVGDLLDYLNDPWTQFHATAEVKRQFIAAGCHLLNENDEWDLKTGGHYFCTRNMSSLVAFAMDENRFCYSSLLQKIEIVFAGSVATDSVIVFAGSVTGDSVIVFCWFCYSRFCSSSLLKQIKLPSESDPSTSRSILLSGSDPYYSSSIYFWFF</sequence>
<name>A0A9Q0KHV2_9MAGN</name>
<keyword evidence="5" id="KW-0378">Hydrolase</keyword>
<gene>
    <name evidence="13" type="ORF">NE237_003835</name>
</gene>
<dbReference type="PANTHER" id="PTHR13046">
    <property type="entry name" value="PROTEASE U48 CAAX PRENYL PROTEASE RCE1"/>
    <property type="match status" value="1"/>
</dbReference>
<dbReference type="InterPro" id="IPR001948">
    <property type="entry name" value="Peptidase_M18"/>
</dbReference>
<dbReference type="Proteomes" id="UP001141806">
    <property type="component" value="Unassembled WGS sequence"/>
</dbReference>
<protein>
    <recommendedName>
        <fullName evidence="10">intramembrane prenyl-peptidase Rce1</fullName>
        <ecNumber evidence="10">3.4.26.1</ecNumber>
    </recommendedName>
</protein>
<evidence type="ECO:0000256" key="1">
    <source>
        <dbReference type="ARBA" id="ARBA00004477"/>
    </source>
</evidence>
<keyword evidence="8 11" id="KW-0472">Membrane</keyword>
<evidence type="ECO:0000256" key="6">
    <source>
        <dbReference type="ARBA" id="ARBA00022824"/>
    </source>
</evidence>
<evidence type="ECO:0000256" key="9">
    <source>
        <dbReference type="ARBA" id="ARBA00047280"/>
    </source>
</evidence>
<dbReference type="EMBL" id="JAMYWD010000005">
    <property type="protein sequence ID" value="KAJ4970736.1"/>
    <property type="molecule type" value="Genomic_DNA"/>
</dbReference>
<evidence type="ECO:0000259" key="12">
    <source>
        <dbReference type="Pfam" id="PF02517"/>
    </source>
</evidence>
<evidence type="ECO:0000256" key="10">
    <source>
        <dbReference type="ARBA" id="ARBA00049729"/>
    </source>
</evidence>
<keyword evidence="7 11" id="KW-1133">Transmembrane helix</keyword>
<dbReference type="OrthoDB" id="271604at2759"/>
<feature type="transmembrane region" description="Helical" evidence="11">
    <location>
        <begin position="275"/>
        <end position="293"/>
    </location>
</feature>
<dbReference type="GO" id="GO:0071586">
    <property type="term" value="P:CAAX-box protein processing"/>
    <property type="evidence" value="ECO:0007669"/>
    <property type="project" value="InterPro"/>
</dbReference>
<keyword evidence="4 11" id="KW-0812">Transmembrane</keyword>
<dbReference type="GO" id="GO:0005789">
    <property type="term" value="C:endoplasmic reticulum membrane"/>
    <property type="evidence" value="ECO:0007669"/>
    <property type="project" value="UniProtKB-SubCell"/>
</dbReference>
<dbReference type="Gene3D" id="3.40.630.10">
    <property type="entry name" value="Zn peptidases"/>
    <property type="match status" value="1"/>
</dbReference>
<feature type="transmembrane region" description="Helical" evidence="11">
    <location>
        <begin position="250"/>
        <end position="269"/>
    </location>
</feature>
<keyword evidence="3" id="KW-0645">Protease</keyword>
<feature type="domain" description="CAAX prenyl protease 2/Lysostaphin resistance protein A-like" evidence="12">
    <location>
        <begin position="185"/>
        <end position="288"/>
    </location>
</feature>
<keyword evidence="6" id="KW-0256">Endoplasmic reticulum</keyword>
<dbReference type="PANTHER" id="PTHR13046:SF0">
    <property type="entry name" value="CAAX PRENYL PROTEASE 2"/>
    <property type="match status" value="1"/>
</dbReference>
<evidence type="ECO:0000256" key="4">
    <source>
        <dbReference type="ARBA" id="ARBA00022692"/>
    </source>
</evidence>
<dbReference type="GO" id="GO:0004177">
    <property type="term" value="F:aminopeptidase activity"/>
    <property type="evidence" value="ECO:0007669"/>
    <property type="project" value="InterPro"/>
</dbReference>
<comment type="subcellular location">
    <subcellularLocation>
        <location evidence="1">Endoplasmic reticulum membrane</location>
        <topology evidence="1">Multi-pass membrane protein</topology>
    </subcellularLocation>
</comment>
<comment type="catalytic activity">
    <reaction evidence="9">
        <text>Hydrolyzes the peptide bond -P2-(S-farnesyl or geranylgeranyl)C-P1'-P2'-P3'-COOH where P1' and P2' are amino acids with aliphatic sidechains and P3' is any C-terminal residue.</text>
        <dbReference type="EC" id="3.4.26.1"/>
    </reaction>
</comment>
<dbReference type="InterPro" id="IPR039731">
    <property type="entry name" value="Rce1"/>
</dbReference>
<accession>A0A9Q0KHV2</accession>
<dbReference type="Pfam" id="PF02517">
    <property type="entry name" value="Rce1-like"/>
    <property type="match status" value="1"/>
</dbReference>
<dbReference type="GO" id="GO:0004222">
    <property type="term" value="F:metalloendopeptidase activity"/>
    <property type="evidence" value="ECO:0007669"/>
    <property type="project" value="InterPro"/>
</dbReference>
<keyword evidence="14" id="KW-1185">Reference proteome</keyword>
<evidence type="ECO:0000256" key="2">
    <source>
        <dbReference type="ARBA" id="ARBA00006897"/>
    </source>
</evidence>
<dbReference type="EC" id="3.4.26.1" evidence="10"/>
<feature type="transmembrane region" description="Helical" evidence="11">
    <location>
        <begin position="41"/>
        <end position="64"/>
    </location>
</feature>
<dbReference type="AlphaFoldDB" id="A0A9Q0KHV2"/>